<dbReference type="EMBL" id="MLQM01000240">
    <property type="protein sequence ID" value="OHU92278.1"/>
    <property type="molecule type" value="Genomic_DNA"/>
</dbReference>
<evidence type="ECO:0000313" key="4">
    <source>
        <dbReference type="Proteomes" id="UP000179734"/>
    </source>
</evidence>
<comment type="caution">
    <text evidence="2">The sequence shown here is derived from an EMBL/GenBank/DDBJ whole genome shotgun (WGS) entry which is preliminary data.</text>
</comment>
<dbReference type="EMBL" id="PPEA01000704">
    <property type="protein sequence ID" value="PQM44843.1"/>
    <property type="molecule type" value="Genomic_DNA"/>
</dbReference>
<proteinExistence type="predicted"/>
<organism evidence="2 4">
    <name type="scientific">Mycobacterium talmoniae</name>
    <dbReference type="NCBI Taxonomy" id="1858794"/>
    <lineage>
        <taxon>Bacteria</taxon>
        <taxon>Bacillati</taxon>
        <taxon>Actinomycetota</taxon>
        <taxon>Actinomycetes</taxon>
        <taxon>Mycobacteriales</taxon>
        <taxon>Mycobacteriaceae</taxon>
        <taxon>Mycobacterium</taxon>
    </lineage>
</organism>
<accession>A0A1S1N266</accession>
<name>A0A1S1N266_9MYCO</name>
<reference evidence="2 4" key="1">
    <citation type="submission" date="2016-10" db="EMBL/GenBank/DDBJ databases">
        <title>Genome sequence of Mycobacterium talmonii.</title>
        <authorList>
            <person name="Greninger A.L."/>
            <person name="Elliott B."/>
            <person name="Vasireddy S."/>
            <person name="Vasireddy R."/>
        </authorList>
    </citation>
    <scope>NUCLEOTIDE SEQUENCE [LARGE SCALE GENOMIC DNA]</scope>
    <source>
        <strain evidence="2">MO-5499</strain>
        <strain evidence="4">NE-TNMC-100812</strain>
    </source>
</reference>
<dbReference type="Pfam" id="PF00934">
    <property type="entry name" value="PE"/>
    <property type="match status" value="1"/>
</dbReference>
<dbReference type="AlphaFoldDB" id="A0A1S1N266"/>
<dbReference type="RefSeq" id="WP_071029824.1">
    <property type="nucleotide sequence ID" value="NZ_MLQM01000240.1"/>
</dbReference>
<keyword evidence="4" id="KW-1185">Reference proteome</keyword>
<evidence type="ECO:0000313" key="2">
    <source>
        <dbReference type="EMBL" id="OHU92278.1"/>
    </source>
</evidence>
<sequence>MAEKSDISIRPGEVGDVTKQIDELAQRVQHVMQTEAPNLTVVASGRDEVSQRVAKTTNEVHASFTKASDQTATELTEVAATLRGHSGRIQETDLA</sequence>
<reference evidence="3" key="3">
    <citation type="submission" date="2018-01" db="EMBL/GenBank/DDBJ databases">
        <authorList>
            <person name="Gaut B.S."/>
            <person name="Morton B.R."/>
            <person name="Clegg M.T."/>
            <person name="Duvall M.R."/>
        </authorList>
    </citation>
    <scope>NUCLEOTIDE SEQUENCE</scope>
    <source>
        <strain evidence="3">ATCC BAA-2683</strain>
    </source>
</reference>
<dbReference type="Proteomes" id="UP000238296">
    <property type="component" value="Unassembled WGS sequence"/>
</dbReference>
<protein>
    <submittedName>
        <fullName evidence="2">PE family protein</fullName>
    </submittedName>
</protein>
<evidence type="ECO:0000259" key="1">
    <source>
        <dbReference type="Pfam" id="PF00934"/>
    </source>
</evidence>
<dbReference type="Proteomes" id="UP000179734">
    <property type="component" value="Unassembled WGS sequence"/>
</dbReference>
<dbReference type="Gene3D" id="1.10.287.850">
    <property type="entry name" value="HP0062-like domain"/>
    <property type="match status" value="1"/>
</dbReference>
<dbReference type="InterPro" id="IPR000084">
    <property type="entry name" value="PE-PGRS_N"/>
</dbReference>
<evidence type="ECO:0000313" key="5">
    <source>
        <dbReference type="Proteomes" id="UP000238296"/>
    </source>
</evidence>
<feature type="domain" description="PE" evidence="1">
    <location>
        <begin position="9"/>
        <end position="93"/>
    </location>
</feature>
<gene>
    <name evidence="2" type="ORF">BKN37_25285</name>
    <name evidence="3" type="ORF">C1Y40_04993</name>
</gene>
<reference evidence="3 5" key="2">
    <citation type="journal article" date="2017" name="Int. J. Syst. Evol. Microbiol.">
        <title>Mycobacterium talmoniae sp. nov., a slowly growing mycobacterium isolated from human respiratory samples.</title>
        <authorList>
            <person name="Davidson R.M."/>
            <person name="DeGroote M.A."/>
            <person name="Marola J.L."/>
            <person name="Buss S."/>
            <person name="Jones V."/>
            <person name="McNeil M.R."/>
            <person name="Freifeld A.G."/>
            <person name="Elaine Epperson L."/>
            <person name="Hasan N.A."/>
            <person name="Jackson M."/>
            <person name="Iwen P.C."/>
            <person name="Salfinger M."/>
            <person name="Strong M."/>
        </authorList>
    </citation>
    <scope>NUCLEOTIDE SEQUENCE [LARGE SCALE GENOMIC DNA]</scope>
    <source>
        <strain evidence="3 5">ATCC BAA-2683</strain>
    </source>
</reference>
<evidence type="ECO:0000313" key="3">
    <source>
        <dbReference type="EMBL" id="PQM44843.1"/>
    </source>
</evidence>